<evidence type="ECO:0000313" key="10">
    <source>
        <dbReference type="EMBL" id="SCC36562.1"/>
    </source>
</evidence>
<keyword evidence="3 8" id="KW-0436">Ligase</keyword>
<reference evidence="11" key="1">
    <citation type="submission" date="2016-08" db="EMBL/GenBank/DDBJ databases">
        <authorList>
            <person name="Varghese N."/>
            <person name="Submissions Spin"/>
        </authorList>
    </citation>
    <scope>NUCLEOTIDE SEQUENCE [LARGE SCALE GENOMIC DNA]</scope>
    <source>
        <strain evidence="11">SGD-1123</strain>
    </source>
</reference>
<keyword evidence="6 8" id="KW-0067">ATP-binding</keyword>
<feature type="binding site" evidence="8">
    <location>
        <begin position="27"/>
        <end position="32"/>
    </location>
    <ligand>
        <name>ATP</name>
        <dbReference type="ChEBI" id="CHEBI:30616"/>
    </ligand>
</feature>
<comment type="similarity">
    <text evidence="8">Belongs to the tRNA(Ile)-lysidine synthase family.</text>
</comment>
<dbReference type="Proteomes" id="UP000181997">
    <property type="component" value="Unassembled WGS sequence"/>
</dbReference>
<keyword evidence="4 8" id="KW-0819">tRNA processing</keyword>
<dbReference type="GO" id="GO:0005737">
    <property type="term" value="C:cytoplasm"/>
    <property type="evidence" value="ECO:0007669"/>
    <property type="project" value="UniProtKB-SubCell"/>
</dbReference>
<dbReference type="GO" id="GO:0005524">
    <property type="term" value="F:ATP binding"/>
    <property type="evidence" value="ECO:0007669"/>
    <property type="project" value="UniProtKB-UniRule"/>
</dbReference>
<proteinExistence type="inferred from homology"/>
<keyword evidence="11" id="KW-1185">Reference proteome</keyword>
<keyword evidence="5 8" id="KW-0547">Nucleotide-binding</keyword>
<sequence>MFEHTVKVFIQRHGLIEAGDRIVTAVSGGPDSLALLHFLHVNRKEWGAEVIAAHLDHMFRGEESYQELLFVKDFCEKRDIPFYSERIDVGKVMEDESGSLQESARNVRYGFLREVMEEAIADKLALGHHGDDQMETILMRMTRGSAGKGRAGIPYKREFHRGMIIRPFLTVTKKEIWDYCREHGLTPRIDPSNEKDLYTRNRFRRAVIPFLKEENPQVHHQFQQFSEEITEDEEFLEELTRVKLNKVWNNTEVFSVLNIEGFLAMAEPLQRRGINLILNYLYKLRPSSLSTIHIYDVLGILRGNSPNASLDLPGGLTVTRAYDTCYFHFGKLESGQAPYCYELKEHTPLTLPSGYQFILKDSSEVRGSSGGDCIYLHRGDTALPLSIRTRKTGDRLKIKGLNGTKKLKSLFIDEKVPRHLRDAWPVVTDAEDNILWVPGIKKSIYDLGEARENSLVLQFTSNHLLGGS</sequence>
<dbReference type="EMBL" id="FMAU01000011">
    <property type="protein sequence ID" value="SCC36562.1"/>
    <property type="molecule type" value="Genomic_DNA"/>
</dbReference>
<comment type="subcellular location">
    <subcellularLocation>
        <location evidence="1 8">Cytoplasm</location>
    </subcellularLocation>
</comment>
<dbReference type="Gene3D" id="3.40.50.620">
    <property type="entry name" value="HUPs"/>
    <property type="match status" value="1"/>
</dbReference>
<name>A0A1C4DZ67_9BACI</name>
<evidence type="ECO:0000256" key="2">
    <source>
        <dbReference type="ARBA" id="ARBA00022490"/>
    </source>
</evidence>
<feature type="domain" description="Lysidine-tRNA(Ile) synthetase C-terminal" evidence="9">
    <location>
        <begin position="385"/>
        <end position="459"/>
    </location>
</feature>
<dbReference type="HAMAP" id="MF_01161">
    <property type="entry name" value="tRNA_Ile_lys_synt"/>
    <property type="match status" value="1"/>
</dbReference>
<evidence type="ECO:0000256" key="1">
    <source>
        <dbReference type="ARBA" id="ARBA00004496"/>
    </source>
</evidence>
<dbReference type="NCBIfam" id="TIGR02432">
    <property type="entry name" value="lysidine_TilS_N"/>
    <property type="match status" value="1"/>
</dbReference>
<evidence type="ECO:0000256" key="8">
    <source>
        <dbReference type="HAMAP-Rule" id="MF_01161"/>
    </source>
</evidence>
<organism evidence="10 11">
    <name type="scientific">[Bacillus] enclensis</name>
    <dbReference type="NCBI Taxonomy" id="1402860"/>
    <lineage>
        <taxon>Bacteria</taxon>
        <taxon>Bacillati</taxon>
        <taxon>Bacillota</taxon>
        <taxon>Bacilli</taxon>
        <taxon>Bacillales</taxon>
        <taxon>Bacillaceae</taxon>
        <taxon>Rossellomorea</taxon>
    </lineage>
</organism>
<dbReference type="AlphaFoldDB" id="A0A1C4DZ67"/>
<dbReference type="NCBIfam" id="TIGR02433">
    <property type="entry name" value="lysidine_TilS_C"/>
    <property type="match status" value="1"/>
</dbReference>
<dbReference type="Pfam" id="PF01171">
    <property type="entry name" value="ATP_bind_3"/>
    <property type="match status" value="1"/>
</dbReference>
<dbReference type="EC" id="6.3.4.19" evidence="8"/>
<comment type="catalytic activity">
    <reaction evidence="7 8">
        <text>cytidine(34) in tRNA(Ile2) + L-lysine + ATP = lysidine(34) in tRNA(Ile2) + AMP + diphosphate + H(+)</text>
        <dbReference type="Rhea" id="RHEA:43744"/>
        <dbReference type="Rhea" id="RHEA-COMP:10625"/>
        <dbReference type="Rhea" id="RHEA-COMP:10670"/>
        <dbReference type="ChEBI" id="CHEBI:15378"/>
        <dbReference type="ChEBI" id="CHEBI:30616"/>
        <dbReference type="ChEBI" id="CHEBI:32551"/>
        <dbReference type="ChEBI" id="CHEBI:33019"/>
        <dbReference type="ChEBI" id="CHEBI:82748"/>
        <dbReference type="ChEBI" id="CHEBI:83665"/>
        <dbReference type="ChEBI" id="CHEBI:456215"/>
        <dbReference type="EC" id="6.3.4.19"/>
    </reaction>
</comment>
<dbReference type="RefSeq" id="WP_074440099.1">
    <property type="nucleotide sequence ID" value="NZ_FMAU01000011.1"/>
</dbReference>
<evidence type="ECO:0000256" key="4">
    <source>
        <dbReference type="ARBA" id="ARBA00022694"/>
    </source>
</evidence>
<dbReference type="Gene3D" id="3.30.465.60">
    <property type="match status" value="1"/>
</dbReference>
<evidence type="ECO:0000313" key="11">
    <source>
        <dbReference type="Proteomes" id="UP000181997"/>
    </source>
</evidence>
<dbReference type="PANTHER" id="PTHR43033">
    <property type="entry name" value="TRNA(ILE)-LYSIDINE SYNTHASE-RELATED"/>
    <property type="match status" value="1"/>
</dbReference>
<dbReference type="GO" id="GO:0006400">
    <property type="term" value="P:tRNA modification"/>
    <property type="evidence" value="ECO:0007669"/>
    <property type="project" value="UniProtKB-UniRule"/>
</dbReference>
<comment type="function">
    <text evidence="8">Ligates lysine onto the cytidine present at position 34 of the AUA codon-specific tRNA(Ile) that contains the anticodon CAU, in an ATP-dependent manner. Cytidine is converted to lysidine, thus changing the amino acid specificity of the tRNA from methionine to isoleucine.</text>
</comment>
<evidence type="ECO:0000256" key="3">
    <source>
        <dbReference type="ARBA" id="ARBA00022598"/>
    </source>
</evidence>
<dbReference type="InterPro" id="IPR012795">
    <property type="entry name" value="tRNA_Ile_lys_synt_N"/>
</dbReference>
<dbReference type="InterPro" id="IPR014729">
    <property type="entry name" value="Rossmann-like_a/b/a_fold"/>
</dbReference>
<dbReference type="SUPFAM" id="SSF52402">
    <property type="entry name" value="Adenine nucleotide alpha hydrolases-like"/>
    <property type="match status" value="1"/>
</dbReference>
<comment type="domain">
    <text evidence="8">The N-terminal region contains the highly conserved SGGXDS motif, predicted to be a P-loop motif involved in ATP binding.</text>
</comment>
<dbReference type="Pfam" id="PF11734">
    <property type="entry name" value="TilS_C"/>
    <property type="match status" value="1"/>
</dbReference>
<evidence type="ECO:0000256" key="5">
    <source>
        <dbReference type="ARBA" id="ARBA00022741"/>
    </source>
</evidence>
<dbReference type="PANTHER" id="PTHR43033:SF1">
    <property type="entry name" value="TRNA(ILE)-LYSIDINE SYNTHASE-RELATED"/>
    <property type="match status" value="1"/>
</dbReference>
<accession>A0A1C4DZ67</accession>
<dbReference type="GO" id="GO:0032267">
    <property type="term" value="F:tRNA(Ile)-lysidine synthase activity"/>
    <property type="evidence" value="ECO:0007669"/>
    <property type="project" value="UniProtKB-EC"/>
</dbReference>
<dbReference type="SMART" id="SM00977">
    <property type="entry name" value="TilS_C"/>
    <property type="match status" value="1"/>
</dbReference>
<evidence type="ECO:0000256" key="7">
    <source>
        <dbReference type="ARBA" id="ARBA00048539"/>
    </source>
</evidence>
<dbReference type="InterPro" id="IPR012796">
    <property type="entry name" value="Lysidine-tRNA-synth_C"/>
</dbReference>
<gene>
    <name evidence="8" type="primary">tilS</name>
    <name evidence="10" type="ORF">GA0061094_4329</name>
</gene>
<dbReference type="SUPFAM" id="SSF82829">
    <property type="entry name" value="MesJ substrate recognition domain-like"/>
    <property type="match status" value="1"/>
</dbReference>
<evidence type="ECO:0000256" key="6">
    <source>
        <dbReference type="ARBA" id="ARBA00022840"/>
    </source>
</evidence>
<dbReference type="SUPFAM" id="SSF56037">
    <property type="entry name" value="PheT/TilS domain"/>
    <property type="match status" value="1"/>
</dbReference>
<protein>
    <recommendedName>
        <fullName evidence="8">tRNA(Ile)-lysidine synthase</fullName>
        <ecNumber evidence="8">6.3.4.19</ecNumber>
    </recommendedName>
    <alternativeName>
        <fullName evidence="8">tRNA(Ile)-2-lysyl-cytidine synthase</fullName>
    </alternativeName>
    <alternativeName>
        <fullName evidence="8">tRNA(Ile)-lysidine synthetase</fullName>
    </alternativeName>
</protein>
<dbReference type="InterPro" id="IPR011063">
    <property type="entry name" value="TilS/TtcA_N"/>
</dbReference>
<keyword evidence="2 8" id="KW-0963">Cytoplasm</keyword>
<evidence type="ECO:0000259" key="9">
    <source>
        <dbReference type="SMART" id="SM00977"/>
    </source>
</evidence>
<dbReference type="CDD" id="cd01992">
    <property type="entry name" value="TilS_N"/>
    <property type="match status" value="1"/>
</dbReference>
<dbReference type="InterPro" id="IPR012094">
    <property type="entry name" value="tRNA_Ile_lys_synt"/>
</dbReference>
<dbReference type="OrthoDB" id="9807403at2"/>